<organism evidence="11 12">
    <name type="scientific">Candidatus Anoxymicrobium japonicum</name>
    <dbReference type="NCBI Taxonomy" id="2013648"/>
    <lineage>
        <taxon>Bacteria</taxon>
        <taxon>Bacillati</taxon>
        <taxon>Actinomycetota</taxon>
        <taxon>Candidatus Geothermincolia</taxon>
        <taxon>Candidatus Geothermincolales</taxon>
        <taxon>Candidatus Anoxymicrobiaceae</taxon>
        <taxon>Candidatus Anoxymicrobium</taxon>
    </lineage>
</organism>
<keyword evidence="5 9" id="KW-0694">RNA-binding</keyword>
<evidence type="ECO:0000313" key="12">
    <source>
        <dbReference type="Proteomes" id="UP000233654"/>
    </source>
</evidence>
<name>A0A2N3G5E1_9ACTN</name>
<sequence>MKWRSRRYKESADGIEPGKLYHPFDAAKLVSERASGKFDETFEVAIRLGVDPRRADQMIRGTIMLPGGTGKEVRVAVFAIGDKAVEAEKAGADFVGGEDMVAKVQGGWTDFDVAIATPDVMSLVGRLGKILGPRGLMPNPKSGTVTFDIEKAVSDVKGGKVEYRVDKQANVHLVVGKVSFSLDSIMDNYAAVLEELIRARPAAVKGRYIKSITFSSTMGPGVSVDTTVTRGFIPEAAAC</sequence>
<comment type="function">
    <text evidence="9">Protein L1 is also a translational repressor protein, it controls the translation of the L11 operon by binding to its mRNA.</text>
</comment>
<dbReference type="Gene3D" id="3.30.190.20">
    <property type="match status" value="1"/>
</dbReference>
<dbReference type="GO" id="GO:0000049">
    <property type="term" value="F:tRNA binding"/>
    <property type="evidence" value="ECO:0007669"/>
    <property type="project" value="UniProtKB-KW"/>
</dbReference>
<accession>A0A2N3G5E1</accession>
<keyword evidence="2 9" id="KW-0678">Repressor</keyword>
<evidence type="ECO:0000256" key="4">
    <source>
        <dbReference type="ARBA" id="ARBA00022845"/>
    </source>
</evidence>
<keyword evidence="9" id="KW-0820">tRNA-binding</keyword>
<dbReference type="InterPro" id="IPR005878">
    <property type="entry name" value="Ribosom_uL1_bac-type"/>
</dbReference>
<dbReference type="NCBIfam" id="TIGR01169">
    <property type="entry name" value="rplA_bact"/>
    <property type="match status" value="1"/>
</dbReference>
<comment type="subunit">
    <text evidence="9">Part of the 50S ribosomal subunit.</text>
</comment>
<gene>
    <name evidence="9" type="primary">rplA</name>
    <name evidence="11" type="ORF">CVT63_05360</name>
</gene>
<evidence type="ECO:0000256" key="8">
    <source>
        <dbReference type="ARBA" id="ARBA00035241"/>
    </source>
</evidence>
<dbReference type="InterPro" id="IPR002143">
    <property type="entry name" value="Ribosomal_uL1"/>
</dbReference>
<dbReference type="CDD" id="cd00403">
    <property type="entry name" value="Ribosomal_L1"/>
    <property type="match status" value="1"/>
</dbReference>
<keyword evidence="3 9" id="KW-0699">rRNA-binding</keyword>
<evidence type="ECO:0000256" key="3">
    <source>
        <dbReference type="ARBA" id="ARBA00022730"/>
    </source>
</evidence>
<evidence type="ECO:0000256" key="5">
    <source>
        <dbReference type="ARBA" id="ARBA00022884"/>
    </source>
</evidence>
<evidence type="ECO:0000256" key="6">
    <source>
        <dbReference type="ARBA" id="ARBA00022980"/>
    </source>
</evidence>
<evidence type="ECO:0000256" key="10">
    <source>
        <dbReference type="RuleBase" id="RU000659"/>
    </source>
</evidence>
<evidence type="ECO:0000256" key="9">
    <source>
        <dbReference type="HAMAP-Rule" id="MF_01318"/>
    </source>
</evidence>
<comment type="caution">
    <text evidence="11">The sequence shown here is derived from an EMBL/GenBank/DDBJ whole genome shotgun (WGS) entry which is preliminary data.</text>
</comment>
<dbReference type="GO" id="GO:0003735">
    <property type="term" value="F:structural constituent of ribosome"/>
    <property type="evidence" value="ECO:0007669"/>
    <property type="project" value="InterPro"/>
</dbReference>
<dbReference type="PANTHER" id="PTHR36427:SF3">
    <property type="entry name" value="LARGE RIBOSOMAL SUBUNIT PROTEIN UL1M"/>
    <property type="match status" value="1"/>
</dbReference>
<evidence type="ECO:0000256" key="1">
    <source>
        <dbReference type="ARBA" id="ARBA00010531"/>
    </source>
</evidence>
<evidence type="ECO:0000256" key="2">
    <source>
        <dbReference type="ARBA" id="ARBA00022491"/>
    </source>
</evidence>
<dbReference type="SUPFAM" id="SSF56808">
    <property type="entry name" value="Ribosomal protein L1"/>
    <property type="match status" value="1"/>
</dbReference>
<dbReference type="EMBL" id="PHEX01000042">
    <property type="protein sequence ID" value="PKQ27937.1"/>
    <property type="molecule type" value="Genomic_DNA"/>
</dbReference>
<dbReference type="GO" id="GO:0006412">
    <property type="term" value="P:translation"/>
    <property type="evidence" value="ECO:0007669"/>
    <property type="project" value="UniProtKB-UniRule"/>
</dbReference>
<dbReference type="Pfam" id="PF00687">
    <property type="entry name" value="Ribosomal_L1"/>
    <property type="match status" value="1"/>
</dbReference>
<dbReference type="PANTHER" id="PTHR36427">
    <property type="entry name" value="54S RIBOSOMAL PROTEIN L1, MITOCHONDRIAL"/>
    <property type="match status" value="1"/>
</dbReference>
<dbReference type="HAMAP" id="MF_01318_B">
    <property type="entry name" value="Ribosomal_uL1_B"/>
    <property type="match status" value="1"/>
</dbReference>
<reference evidence="11 12" key="1">
    <citation type="journal article" date="2017" name="ISME J.">
        <title>Potential for microbial H2 and metal transformations associated with novel bacteria and archaea in deep terrestrial subsurface sediments.</title>
        <authorList>
            <person name="Hernsdorf A.W."/>
            <person name="Amano Y."/>
            <person name="Miyakawa K."/>
            <person name="Ise K."/>
            <person name="Suzuki Y."/>
            <person name="Anantharaman K."/>
            <person name="Probst A."/>
            <person name="Burstein D."/>
            <person name="Thomas B.C."/>
            <person name="Banfield J.F."/>
        </authorList>
    </citation>
    <scope>NUCLEOTIDE SEQUENCE [LARGE SCALE GENOMIC DNA]</scope>
    <source>
        <strain evidence="11">HGW-Actinobacteria-3</strain>
    </source>
</reference>
<comment type="similarity">
    <text evidence="1 9 10">Belongs to the universal ribosomal protein uL1 family.</text>
</comment>
<dbReference type="GO" id="GO:0006417">
    <property type="term" value="P:regulation of translation"/>
    <property type="evidence" value="ECO:0007669"/>
    <property type="project" value="UniProtKB-KW"/>
</dbReference>
<evidence type="ECO:0000313" key="11">
    <source>
        <dbReference type="EMBL" id="PKQ27937.1"/>
    </source>
</evidence>
<dbReference type="AlphaFoldDB" id="A0A2N3G5E1"/>
<comment type="function">
    <text evidence="9">Binds directly to 23S rRNA. The L1 stalk is quite mobile in the ribosome, and is involved in E site tRNA release.</text>
</comment>
<dbReference type="PIRSF" id="PIRSF002155">
    <property type="entry name" value="Ribosomal_L1"/>
    <property type="match status" value="1"/>
</dbReference>
<dbReference type="GO" id="GO:0019843">
    <property type="term" value="F:rRNA binding"/>
    <property type="evidence" value="ECO:0007669"/>
    <property type="project" value="UniProtKB-UniRule"/>
</dbReference>
<dbReference type="InterPro" id="IPR016095">
    <property type="entry name" value="Ribosomal_uL1_3-a/b-sand"/>
</dbReference>
<dbReference type="PROSITE" id="PS01199">
    <property type="entry name" value="RIBOSOMAL_L1"/>
    <property type="match status" value="1"/>
</dbReference>
<evidence type="ECO:0000256" key="7">
    <source>
        <dbReference type="ARBA" id="ARBA00023274"/>
    </source>
</evidence>
<dbReference type="InterPro" id="IPR023674">
    <property type="entry name" value="Ribosomal_uL1-like"/>
</dbReference>
<protein>
    <recommendedName>
        <fullName evidence="8 9">Large ribosomal subunit protein uL1</fullName>
    </recommendedName>
</protein>
<dbReference type="InterPro" id="IPR028364">
    <property type="entry name" value="Ribosomal_uL1/biogenesis"/>
</dbReference>
<dbReference type="Gene3D" id="3.40.50.790">
    <property type="match status" value="1"/>
</dbReference>
<dbReference type="InterPro" id="IPR023673">
    <property type="entry name" value="Ribosomal_uL1_CS"/>
</dbReference>
<dbReference type="Proteomes" id="UP000233654">
    <property type="component" value="Unassembled WGS sequence"/>
</dbReference>
<keyword evidence="7 9" id="KW-0687">Ribonucleoprotein</keyword>
<keyword evidence="4 9" id="KW-0810">Translation regulation</keyword>
<dbReference type="FunFam" id="3.40.50.790:FF:000001">
    <property type="entry name" value="50S ribosomal protein L1"/>
    <property type="match status" value="1"/>
</dbReference>
<dbReference type="GO" id="GO:0015934">
    <property type="term" value="C:large ribosomal subunit"/>
    <property type="evidence" value="ECO:0007669"/>
    <property type="project" value="InterPro"/>
</dbReference>
<keyword evidence="6 9" id="KW-0689">Ribosomal protein</keyword>
<proteinExistence type="inferred from homology"/>